<dbReference type="Proteomes" id="UP000182332">
    <property type="component" value="Unassembled WGS sequence"/>
</dbReference>
<dbReference type="AlphaFoldDB" id="A0A1I0DQM4"/>
<evidence type="ECO:0000313" key="2">
    <source>
        <dbReference type="Proteomes" id="UP000182332"/>
    </source>
</evidence>
<accession>A0A1I0DQM4</accession>
<reference evidence="1 2" key="1">
    <citation type="submission" date="2016-10" db="EMBL/GenBank/DDBJ databases">
        <authorList>
            <person name="de Groot N.N."/>
        </authorList>
    </citation>
    <scope>NUCLEOTIDE SEQUENCE [LARGE SCALE GENOMIC DNA]</scope>
    <source>
        <strain evidence="1 2">DSM 11363</strain>
    </source>
</reference>
<evidence type="ECO:0000313" key="1">
    <source>
        <dbReference type="EMBL" id="SET34724.1"/>
    </source>
</evidence>
<sequence>MTLLSLPNSLSPFQARTQLTSIKRSWSWFNGLRSTEKSG</sequence>
<organism evidence="1 2">
    <name type="scientific">Pseudomonas graminis</name>
    <dbReference type="NCBI Taxonomy" id="158627"/>
    <lineage>
        <taxon>Bacteria</taxon>
        <taxon>Pseudomonadati</taxon>
        <taxon>Pseudomonadota</taxon>
        <taxon>Gammaproteobacteria</taxon>
        <taxon>Pseudomonadales</taxon>
        <taxon>Pseudomonadaceae</taxon>
        <taxon>Pseudomonas</taxon>
    </lineage>
</organism>
<gene>
    <name evidence="1" type="ORF">SAMN05216197_11146</name>
</gene>
<protein>
    <submittedName>
        <fullName evidence="1">Uncharacterized protein</fullName>
    </submittedName>
</protein>
<name>A0A1I0DQM4_9PSED</name>
<proteinExistence type="predicted"/>
<dbReference type="EMBL" id="FOHW01000011">
    <property type="protein sequence ID" value="SET34724.1"/>
    <property type="molecule type" value="Genomic_DNA"/>
</dbReference>